<evidence type="ECO:0000313" key="2">
    <source>
        <dbReference type="Proteomes" id="UP000201728"/>
    </source>
</evidence>
<evidence type="ECO:0008006" key="3">
    <source>
        <dbReference type="Google" id="ProtNLM"/>
    </source>
</evidence>
<protein>
    <recommendedName>
        <fullName evidence="3">DUF2267 domain-containing protein</fullName>
    </recommendedName>
</protein>
<dbReference type="Gene3D" id="1.10.490.110">
    <property type="entry name" value="Uncharacterized conserved protein DUF2267"/>
    <property type="match status" value="1"/>
</dbReference>
<dbReference type="Proteomes" id="UP000201728">
    <property type="component" value="Chromosome"/>
</dbReference>
<keyword evidence="2" id="KW-1185">Reference proteome</keyword>
<dbReference type="OrthoDB" id="20942at2"/>
<dbReference type="InterPro" id="IPR038282">
    <property type="entry name" value="DUF2267_sf"/>
</dbReference>
<evidence type="ECO:0000313" key="1">
    <source>
        <dbReference type="EMBL" id="ASQ44994.1"/>
    </source>
</evidence>
<dbReference type="RefSeq" id="WP_094090106.1">
    <property type="nucleotide sequence ID" value="NZ_CP016397.1"/>
</dbReference>
<dbReference type="KEGG" id="lcd:clem_02155"/>
<proteinExistence type="predicted"/>
<gene>
    <name evidence="1" type="ORF">clem_02155</name>
</gene>
<dbReference type="EMBL" id="CP016397">
    <property type="protein sequence ID" value="ASQ44994.1"/>
    <property type="molecule type" value="Genomic_DNA"/>
</dbReference>
<dbReference type="InterPro" id="IPR018727">
    <property type="entry name" value="DUF2267"/>
</dbReference>
<reference evidence="2" key="1">
    <citation type="submission" date="2016-07" db="EMBL/GenBank/DDBJ databases">
        <authorList>
            <person name="Florea S."/>
            <person name="Webb J.S."/>
            <person name="Jaromczyk J."/>
            <person name="Schardl C.L."/>
        </authorList>
    </citation>
    <scope>NUCLEOTIDE SEQUENCE [LARGE SCALE GENOMIC DNA]</scope>
    <source>
        <strain evidence="2">CDC-D5610</strain>
    </source>
</reference>
<organism evidence="1 2">
    <name type="scientific">Legionella clemsonensis</name>
    <dbReference type="NCBI Taxonomy" id="1867846"/>
    <lineage>
        <taxon>Bacteria</taxon>
        <taxon>Pseudomonadati</taxon>
        <taxon>Pseudomonadota</taxon>
        <taxon>Gammaproteobacteria</taxon>
        <taxon>Legionellales</taxon>
        <taxon>Legionellaceae</taxon>
        <taxon>Legionella</taxon>
    </lineage>
</organism>
<dbReference type="AlphaFoldDB" id="A0A222NZG6"/>
<sequence>MQVSSIESSLNTTYKWLNEFKEFGNFRDESQSYSVLRVVLHHLRDKLPLDVSAHLAAQFPLVLKGLYYDGWDPSHEIDEARTFDEFIEPMMKELNNLNVDIKESVRDCIKFLNKKLERDLSEKVMQSLPHKLRNALLH</sequence>
<accession>A0A222NZG6</accession>
<name>A0A222NZG6_9GAMM</name>
<dbReference type="Pfam" id="PF10025">
    <property type="entry name" value="DUF2267"/>
    <property type="match status" value="1"/>
</dbReference>